<dbReference type="Pfam" id="PF14344">
    <property type="entry name" value="DUF4397"/>
    <property type="match status" value="1"/>
</dbReference>
<dbReference type="Proteomes" id="UP000032352">
    <property type="component" value="Chromosome pTvir"/>
</dbReference>
<gene>
    <name evidence="2" type="ORF">SG34_030300</name>
</gene>
<evidence type="ECO:0000313" key="2">
    <source>
        <dbReference type="EMBL" id="WDE09067.1"/>
    </source>
</evidence>
<reference evidence="2 3" key="2">
    <citation type="journal article" date="2022" name="Mar. Drugs">
        <title>Bioassay-Guided Fractionation Leads to the Detection of Cholic Acid Generated by the Rare Thalassomonas sp.</title>
        <authorList>
            <person name="Pheiffer F."/>
            <person name="Schneider Y.K."/>
            <person name="Hansen E.H."/>
            <person name="Andersen J.H."/>
            <person name="Isaksson J."/>
            <person name="Busche T."/>
            <person name="R C."/>
            <person name="Kalinowski J."/>
            <person name="Zyl L.V."/>
            <person name="Trindade M."/>
        </authorList>
    </citation>
    <scope>NUCLEOTIDE SEQUENCE [LARGE SCALE GENOMIC DNA]</scope>
    <source>
        <strain evidence="2 3">XOM25</strain>
    </source>
</reference>
<reference evidence="2 3" key="1">
    <citation type="journal article" date="2015" name="Genome Announc.">
        <title>Draft Genome Sequences of Marine Isolates of Thalassomonas viridans and Thalassomonas actiniarum.</title>
        <authorList>
            <person name="Olonade I."/>
            <person name="van Zyl L.J."/>
            <person name="Trindade M."/>
        </authorList>
    </citation>
    <scope>NUCLEOTIDE SEQUENCE [LARGE SCALE GENOMIC DNA]</scope>
    <source>
        <strain evidence="2 3">XOM25</strain>
    </source>
</reference>
<dbReference type="KEGG" id="tvd:SG34_030300"/>
<organism evidence="2 3">
    <name type="scientific">Thalassomonas viridans</name>
    <dbReference type="NCBI Taxonomy" id="137584"/>
    <lineage>
        <taxon>Bacteria</taxon>
        <taxon>Pseudomonadati</taxon>
        <taxon>Pseudomonadota</taxon>
        <taxon>Gammaproteobacteria</taxon>
        <taxon>Alteromonadales</taxon>
        <taxon>Colwelliaceae</taxon>
        <taxon>Thalassomonas</taxon>
    </lineage>
</organism>
<dbReference type="InterPro" id="IPR025510">
    <property type="entry name" value="DUF4397"/>
</dbReference>
<name>A0AAE9ZA95_9GAMM</name>
<protein>
    <submittedName>
        <fullName evidence="2">DUF4397 domain-containing protein</fullName>
    </submittedName>
</protein>
<proteinExistence type="predicted"/>
<dbReference type="AlphaFoldDB" id="A0AAE9ZA95"/>
<dbReference type="EMBL" id="CP059734">
    <property type="protein sequence ID" value="WDE09067.1"/>
    <property type="molecule type" value="Genomic_DNA"/>
</dbReference>
<accession>A0AAE9ZA95</accession>
<sequence>MALSDLTILDQGEWIFYLTAPGESAILFESNVITIDYRDTVIFAIDDDPASEDLVIDQINTIYTDQVHLDKNTQANLRFYQSTDSFEYLDVYANNMLEMPVVDNLAPGSFSEPVFFSPGDHTFSVTHAEDSTEAYLSNLLMPLTAGEAKNVILYQNAQGEMQTLSVPQQNLPLAFENQLTIANLTEEEQGIDVYAINSTYSISDTPMSIKSLAYGTAGSMLIGEPQFQIVVTNTQQEDQQDTYILAESEVMTYEPEASYLILVEPDADNIGGFTITTSREF</sequence>
<evidence type="ECO:0000259" key="1">
    <source>
        <dbReference type="Pfam" id="PF14344"/>
    </source>
</evidence>
<keyword evidence="3" id="KW-1185">Reference proteome</keyword>
<feature type="domain" description="DUF4397" evidence="1">
    <location>
        <begin position="75"/>
        <end position="194"/>
    </location>
</feature>
<dbReference type="RefSeq" id="WP_152647529.1">
    <property type="nucleotide sequence ID" value="NZ_CP059734.1"/>
</dbReference>
<evidence type="ECO:0000313" key="3">
    <source>
        <dbReference type="Proteomes" id="UP000032352"/>
    </source>
</evidence>